<accession>A0ABD6BQE6</accession>
<dbReference type="Proteomes" id="UP001597139">
    <property type="component" value="Unassembled WGS sequence"/>
</dbReference>
<gene>
    <name evidence="1" type="ORF">ACFSAU_07355</name>
</gene>
<evidence type="ECO:0000313" key="1">
    <source>
        <dbReference type="EMBL" id="MFD1567306.1"/>
    </source>
</evidence>
<evidence type="ECO:0000313" key="2">
    <source>
        <dbReference type="Proteomes" id="UP001597139"/>
    </source>
</evidence>
<reference evidence="1 2" key="1">
    <citation type="journal article" date="2019" name="Int. J. Syst. Evol. Microbiol.">
        <title>The Global Catalogue of Microorganisms (GCM) 10K type strain sequencing project: providing services to taxonomists for standard genome sequencing and annotation.</title>
        <authorList>
            <consortium name="The Broad Institute Genomics Platform"/>
            <consortium name="The Broad Institute Genome Sequencing Center for Infectious Disease"/>
            <person name="Wu L."/>
            <person name="Ma J."/>
        </authorList>
    </citation>
    <scope>NUCLEOTIDE SEQUENCE [LARGE SCALE GENOMIC DNA]</scope>
    <source>
        <strain evidence="1 2">CGMCC 1.12859</strain>
    </source>
</reference>
<comment type="caution">
    <text evidence="1">The sequence shown here is derived from an EMBL/GenBank/DDBJ whole genome shotgun (WGS) entry which is preliminary data.</text>
</comment>
<protein>
    <recommendedName>
        <fullName evidence="3">Glycine zipper 2TM domain-containing protein</fullName>
    </recommendedName>
</protein>
<evidence type="ECO:0008006" key="3">
    <source>
        <dbReference type="Google" id="ProtNLM"/>
    </source>
</evidence>
<sequence>MRERIQKTLRRAQFAAAGAAIGGGLGGLVGRNAASTGAGFGALIGATVAEKMGPVDAMKKRLDRGDDAEIAAE</sequence>
<organism evidence="1 2">
    <name type="scientific">Halolamina litorea</name>
    <dbReference type="NCBI Taxonomy" id="1515593"/>
    <lineage>
        <taxon>Archaea</taxon>
        <taxon>Methanobacteriati</taxon>
        <taxon>Methanobacteriota</taxon>
        <taxon>Stenosarchaea group</taxon>
        <taxon>Halobacteria</taxon>
        <taxon>Halobacteriales</taxon>
        <taxon>Haloferacaceae</taxon>
    </lineage>
</organism>
<dbReference type="EMBL" id="JBHUCZ010000003">
    <property type="protein sequence ID" value="MFD1567306.1"/>
    <property type="molecule type" value="Genomic_DNA"/>
</dbReference>
<name>A0ABD6BQE6_9EURY</name>
<dbReference type="RefSeq" id="WP_267646284.1">
    <property type="nucleotide sequence ID" value="NZ_JANHGR010000001.1"/>
</dbReference>
<proteinExistence type="predicted"/>
<dbReference type="AlphaFoldDB" id="A0ABD6BQE6"/>
<keyword evidence="2" id="KW-1185">Reference proteome</keyword>